<dbReference type="InParanoid" id="A0A317ZFY5"/>
<evidence type="ECO:0000313" key="1">
    <source>
        <dbReference type="EMBL" id="PXA02848.1"/>
    </source>
</evidence>
<sequence>MFYYRYFKWSFLVILLGCSLEGLRLSASENSLSKQDKVEQLVLEMKERENQILALLREGDLQENVSSYEKLFKMDMPNVRSAAVSILMSRISKDMIDVGSDQEIAELLKNIIESHDTHPEYKLWMAEICFVKKPIGFDGDEQSLSNMTFLYDTISEELKNQYITQQVSMIKYLYVNRWVNRKHKESVLKVEKGSKPNAKIEPAGAINVEAAASPR</sequence>
<dbReference type="RefSeq" id="WP_110132277.1">
    <property type="nucleotide sequence ID" value="NZ_QHJQ01000021.1"/>
</dbReference>
<name>A0A317ZFY5_9BACT</name>
<keyword evidence="2" id="KW-1185">Reference proteome</keyword>
<evidence type="ECO:0000313" key="2">
    <source>
        <dbReference type="Proteomes" id="UP000247099"/>
    </source>
</evidence>
<comment type="caution">
    <text evidence="1">The sequence shown here is derived from an EMBL/GenBank/DDBJ whole genome shotgun (WGS) entry which is preliminary data.</text>
</comment>
<gene>
    <name evidence="1" type="ORF">DDZ13_15010</name>
</gene>
<dbReference type="EMBL" id="QHJQ01000021">
    <property type="protein sequence ID" value="PXA02848.1"/>
    <property type="molecule type" value="Genomic_DNA"/>
</dbReference>
<dbReference type="AlphaFoldDB" id="A0A317ZFY5"/>
<protein>
    <submittedName>
        <fullName evidence="1">Uncharacterized protein</fullName>
    </submittedName>
</protein>
<reference evidence="1 2" key="1">
    <citation type="submission" date="2018-05" db="EMBL/GenBank/DDBJ databases">
        <title>Coraliomargarita sinensis sp. nov., isolated from a marine solar saltern.</title>
        <authorList>
            <person name="Zhou L.Y."/>
        </authorList>
    </citation>
    <scope>NUCLEOTIDE SEQUENCE [LARGE SCALE GENOMIC DNA]</scope>
    <source>
        <strain evidence="1 2">WN38</strain>
    </source>
</reference>
<organism evidence="1 2">
    <name type="scientific">Coraliomargarita sinensis</name>
    <dbReference type="NCBI Taxonomy" id="2174842"/>
    <lineage>
        <taxon>Bacteria</taxon>
        <taxon>Pseudomonadati</taxon>
        <taxon>Verrucomicrobiota</taxon>
        <taxon>Opitutia</taxon>
        <taxon>Puniceicoccales</taxon>
        <taxon>Coraliomargaritaceae</taxon>
        <taxon>Coraliomargarita</taxon>
    </lineage>
</organism>
<proteinExistence type="predicted"/>
<accession>A0A317ZFY5</accession>
<dbReference type="Proteomes" id="UP000247099">
    <property type="component" value="Unassembled WGS sequence"/>
</dbReference>